<dbReference type="OMA" id="VIVNEKW"/>
<keyword evidence="6" id="KW-1185">Reference proteome</keyword>
<dbReference type="InterPro" id="IPR040646">
    <property type="entry name" value="PND"/>
</dbReference>
<evidence type="ECO:0000259" key="3">
    <source>
        <dbReference type="Pfam" id="PF12826"/>
    </source>
</evidence>
<dbReference type="PANTHER" id="PTHR31786:SF2">
    <property type="entry name" value="FANCONI ANEMIA CORE COMPLEX-ASSOCIATED PROTEIN 24"/>
    <property type="match status" value="1"/>
</dbReference>
<dbReference type="InterPro" id="IPR010994">
    <property type="entry name" value="RuvA_2-like"/>
</dbReference>
<dbReference type="Gene3D" id="3.40.50.10130">
    <property type="match status" value="1"/>
</dbReference>
<reference evidence="5 6" key="1">
    <citation type="journal article" date="2018" name="Nat. Ecol. Evol.">
        <title>Shark genomes provide insights into elasmobranch evolution and the origin of vertebrates.</title>
        <authorList>
            <person name="Hara Y"/>
            <person name="Yamaguchi K"/>
            <person name="Onimaru K"/>
            <person name="Kadota M"/>
            <person name="Koyanagi M"/>
            <person name="Keeley SD"/>
            <person name="Tatsumi K"/>
            <person name="Tanaka K"/>
            <person name="Motone F"/>
            <person name="Kageyama Y"/>
            <person name="Nozu R"/>
            <person name="Adachi N"/>
            <person name="Nishimura O"/>
            <person name="Nakagawa R"/>
            <person name="Tanegashima C"/>
            <person name="Kiyatake I"/>
            <person name="Matsumoto R"/>
            <person name="Murakumo K"/>
            <person name="Nishida K"/>
            <person name="Terakita A"/>
            <person name="Kuratani S"/>
            <person name="Sato K"/>
            <person name="Hyodo S Kuraku.S."/>
        </authorList>
    </citation>
    <scope>NUCLEOTIDE SEQUENCE [LARGE SCALE GENOMIC DNA]</scope>
</reference>
<evidence type="ECO:0000259" key="4">
    <source>
        <dbReference type="Pfam" id="PF17949"/>
    </source>
</evidence>
<dbReference type="Pfam" id="PF17949">
    <property type="entry name" value="PND"/>
    <property type="match status" value="1"/>
</dbReference>
<evidence type="ECO:0000256" key="2">
    <source>
        <dbReference type="ARBA" id="ARBA00023204"/>
    </source>
</evidence>
<dbReference type="Gene3D" id="1.10.150.20">
    <property type="entry name" value="5' to 3' exonuclease, C-terminal subdomain"/>
    <property type="match status" value="1"/>
</dbReference>
<dbReference type="PANTHER" id="PTHR31786">
    <property type="entry name" value="FANCONI ANEMIA CORE COMPLEX-ASSOCIATED PROTEIN 24"/>
    <property type="match status" value="1"/>
</dbReference>
<evidence type="ECO:0000313" key="5">
    <source>
        <dbReference type="EMBL" id="GCC20780.1"/>
    </source>
</evidence>
<dbReference type="GO" id="GO:0043240">
    <property type="term" value="C:Fanconi anaemia nuclear complex"/>
    <property type="evidence" value="ECO:0007669"/>
    <property type="project" value="InterPro"/>
</dbReference>
<dbReference type="STRING" id="137246.A0A401RRL2"/>
<dbReference type="Pfam" id="PF12826">
    <property type="entry name" value="HHH_2"/>
    <property type="match status" value="1"/>
</dbReference>
<comment type="caution">
    <text evidence="5">The sequence shown here is derived from an EMBL/GenBank/DDBJ whole genome shotgun (WGS) entry which is preliminary data.</text>
</comment>
<protein>
    <recommendedName>
        <fullName evidence="7">Fanconi anemia core complex-associated protein 24 pseudonuclease domain-containing protein</fullName>
    </recommendedName>
</protein>
<dbReference type="EMBL" id="BEZZ01001939">
    <property type="protein sequence ID" value="GCC20780.1"/>
    <property type="molecule type" value="Genomic_DNA"/>
</dbReference>
<gene>
    <name evidence="5" type="ORF">chiPu_0019347</name>
</gene>
<sequence>MEISMSSSMSSTPVRAGANAVPSGHVIVNEKWRGSELVQGFQGRITVIFEDGLGLVDFHISKRLCVLYVSEADLVAGNAYKRKLVRFRNIHEESKEQGRNPFQRRAHTHLSDARILASIQQIPGVGKVKAMSLLQHFPSIQQLSVASTQELEAVVGQALAQQITRFFSPANGCLGFTDCQRQ</sequence>
<evidence type="ECO:0000313" key="6">
    <source>
        <dbReference type="Proteomes" id="UP000287033"/>
    </source>
</evidence>
<dbReference type="InterPro" id="IPR026985">
    <property type="entry name" value="FAAP24"/>
</dbReference>
<dbReference type="OrthoDB" id="5975714at2759"/>
<keyword evidence="1" id="KW-0227">DNA damage</keyword>
<organism evidence="5 6">
    <name type="scientific">Chiloscyllium punctatum</name>
    <name type="common">Brownbanded bambooshark</name>
    <name type="synonym">Hemiscyllium punctatum</name>
    <dbReference type="NCBI Taxonomy" id="137246"/>
    <lineage>
        <taxon>Eukaryota</taxon>
        <taxon>Metazoa</taxon>
        <taxon>Chordata</taxon>
        <taxon>Craniata</taxon>
        <taxon>Vertebrata</taxon>
        <taxon>Chondrichthyes</taxon>
        <taxon>Elasmobranchii</taxon>
        <taxon>Galeomorphii</taxon>
        <taxon>Galeoidea</taxon>
        <taxon>Orectolobiformes</taxon>
        <taxon>Hemiscylliidae</taxon>
        <taxon>Chiloscyllium</taxon>
    </lineage>
</organism>
<dbReference type="GO" id="GO:0003682">
    <property type="term" value="F:chromatin binding"/>
    <property type="evidence" value="ECO:0007669"/>
    <property type="project" value="TreeGrafter"/>
</dbReference>
<accession>A0A401RRL2</accession>
<evidence type="ECO:0008006" key="7">
    <source>
        <dbReference type="Google" id="ProtNLM"/>
    </source>
</evidence>
<evidence type="ECO:0000256" key="1">
    <source>
        <dbReference type="ARBA" id="ARBA00022763"/>
    </source>
</evidence>
<dbReference type="GO" id="GO:0036297">
    <property type="term" value="P:interstrand cross-link repair"/>
    <property type="evidence" value="ECO:0007669"/>
    <property type="project" value="InterPro"/>
</dbReference>
<dbReference type="AlphaFoldDB" id="A0A401RRL2"/>
<keyword evidence="2" id="KW-0234">DNA repair</keyword>
<dbReference type="SUPFAM" id="SSF47781">
    <property type="entry name" value="RuvA domain 2-like"/>
    <property type="match status" value="1"/>
</dbReference>
<feature type="domain" description="DisA/LigA helix-hairpin-helix motif" evidence="3">
    <location>
        <begin position="122"/>
        <end position="168"/>
    </location>
</feature>
<dbReference type="Proteomes" id="UP000287033">
    <property type="component" value="Unassembled WGS sequence"/>
</dbReference>
<proteinExistence type="predicted"/>
<name>A0A401RRL2_CHIPU</name>
<feature type="domain" description="Fanconi anemia core complex-associated protein 24 pseudonuclease" evidence="4">
    <location>
        <begin position="20"/>
        <end position="91"/>
    </location>
</feature>
<dbReference type="InterPro" id="IPR041663">
    <property type="entry name" value="DisA/LigA_HHH"/>
</dbReference>